<dbReference type="EMBL" id="JACJKY010000017">
    <property type="protein sequence ID" value="MBM6921484.1"/>
    <property type="molecule type" value="Genomic_DNA"/>
</dbReference>
<protein>
    <submittedName>
        <fullName evidence="2">Uncharacterized protein</fullName>
    </submittedName>
</protein>
<evidence type="ECO:0000313" key="2">
    <source>
        <dbReference type="EMBL" id="MBM6921484.1"/>
    </source>
</evidence>
<feature type="transmembrane region" description="Helical" evidence="1">
    <location>
        <begin position="21"/>
        <end position="42"/>
    </location>
</feature>
<accession>A0A938XA85</accession>
<name>A0A938XA85_9FIRM</name>
<proteinExistence type="predicted"/>
<reference evidence="2" key="1">
    <citation type="submission" date="2020-08" db="EMBL/GenBank/DDBJ databases">
        <authorList>
            <person name="Cejkova D."/>
            <person name="Kubasova T."/>
            <person name="Jahodarova E."/>
            <person name="Rychlik I."/>
        </authorList>
    </citation>
    <scope>NUCLEOTIDE SEQUENCE</scope>
    <source>
        <strain evidence="2">An559</strain>
    </source>
</reference>
<dbReference type="AlphaFoldDB" id="A0A938XA85"/>
<feature type="transmembrane region" description="Helical" evidence="1">
    <location>
        <begin position="162"/>
        <end position="184"/>
    </location>
</feature>
<keyword evidence="1" id="KW-1133">Transmembrane helix</keyword>
<sequence length="236" mass="25592">MWKRAFSASFGVYTSSYQWMSLFAVGAFLIGVIGGIVFSSLADEIIPLGSILGVVVLFICAVMSTLSLFGFGTSFLVQLGTSRRVAISVLYVRALIEWSAVAVGFVVMSGLEVLALRLFLPQMESVWLVQFIPIWVYPLVVGAMVIFFGFFGALMMRYGRGAYVILYAIFVLPGLLSGPVTSIISNRTDTNFFTHVVLTAADFCARMPAVAWSVLGVVVVIALLGWSIALLKRTGV</sequence>
<comment type="caution">
    <text evidence="2">The sequence shown here is derived from an EMBL/GenBank/DDBJ whole genome shotgun (WGS) entry which is preliminary data.</text>
</comment>
<gene>
    <name evidence="2" type="ORF">H6A12_09985</name>
</gene>
<evidence type="ECO:0000256" key="1">
    <source>
        <dbReference type="SAM" id="Phobius"/>
    </source>
</evidence>
<evidence type="ECO:0000313" key="3">
    <source>
        <dbReference type="Proteomes" id="UP000774750"/>
    </source>
</evidence>
<feature type="transmembrane region" description="Helical" evidence="1">
    <location>
        <begin position="48"/>
        <end position="77"/>
    </location>
</feature>
<feature type="transmembrane region" description="Helical" evidence="1">
    <location>
        <begin position="132"/>
        <end position="155"/>
    </location>
</feature>
<keyword evidence="1" id="KW-0472">Membrane</keyword>
<feature type="transmembrane region" description="Helical" evidence="1">
    <location>
        <begin position="98"/>
        <end position="120"/>
    </location>
</feature>
<keyword evidence="3" id="KW-1185">Reference proteome</keyword>
<reference evidence="2" key="2">
    <citation type="journal article" date="2021" name="Sci. Rep.">
        <title>The distribution of antibiotic resistance genes in chicken gut microbiota commensals.</title>
        <authorList>
            <person name="Juricova H."/>
            <person name="Matiasovicova J."/>
            <person name="Kubasova T."/>
            <person name="Cejkova D."/>
            <person name="Rychlik I."/>
        </authorList>
    </citation>
    <scope>NUCLEOTIDE SEQUENCE</scope>
    <source>
        <strain evidence="2">An559</strain>
    </source>
</reference>
<dbReference type="RefSeq" id="WP_204447462.1">
    <property type="nucleotide sequence ID" value="NZ_JACJKY010000017.1"/>
</dbReference>
<organism evidence="2 3">
    <name type="scientific">Merdimmobilis hominis</name>
    <dbReference type="NCBI Taxonomy" id="2897707"/>
    <lineage>
        <taxon>Bacteria</taxon>
        <taxon>Bacillati</taxon>
        <taxon>Bacillota</taxon>
        <taxon>Clostridia</taxon>
        <taxon>Eubacteriales</taxon>
        <taxon>Oscillospiraceae</taxon>
        <taxon>Merdimmobilis</taxon>
    </lineage>
</organism>
<dbReference type="Proteomes" id="UP000774750">
    <property type="component" value="Unassembled WGS sequence"/>
</dbReference>
<keyword evidence="1" id="KW-0812">Transmembrane</keyword>
<feature type="transmembrane region" description="Helical" evidence="1">
    <location>
        <begin position="209"/>
        <end position="231"/>
    </location>
</feature>